<dbReference type="EMBL" id="BAABFT010000007">
    <property type="protein sequence ID" value="GAA4326023.1"/>
    <property type="molecule type" value="Genomic_DNA"/>
</dbReference>
<comment type="caution">
    <text evidence="1">The sequence shown here is derived from an EMBL/GenBank/DDBJ whole genome shotgun (WGS) entry which is preliminary data.</text>
</comment>
<sequence>MLLKSPGWIFGPIWADPGSTLLTSALQNDGWTVVLDQEWEKEDKKPWAGKASMVPALKVIRLRVLQVT</sequence>
<evidence type="ECO:0000313" key="1">
    <source>
        <dbReference type="EMBL" id="GAA4326023.1"/>
    </source>
</evidence>
<keyword evidence="2" id="KW-1185">Reference proteome</keyword>
<proteinExistence type="predicted"/>
<dbReference type="Proteomes" id="UP001500582">
    <property type="component" value="Unassembled WGS sequence"/>
</dbReference>
<organism evidence="1 2">
    <name type="scientific">Mucilaginibacter gynuensis</name>
    <dbReference type="NCBI Taxonomy" id="1302236"/>
    <lineage>
        <taxon>Bacteria</taxon>
        <taxon>Pseudomonadati</taxon>
        <taxon>Bacteroidota</taxon>
        <taxon>Sphingobacteriia</taxon>
        <taxon>Sphingobacteriales</taxon>
        <taxon>Sphingobacteriaceae</taxon>
        <taxon>Mucilaginibacter</taxon>
    </lineage>
</organism>
<reference evidence="2" key="1">
    <citation type="journal article" date="2019" name="Int. J. Syst. Evol. Microbiol.">
        <title>The Global Catalogue of Microorganisms (GCM) 10K type strain sequencing project: providing services to taxonomists for standard genome sequencing and annotation.</title>
        <authorList>
            <consortium name="The Broad Institute Genomics Platform"/>
            <consortium name="The Broad Institute Genome Sequencing Center for Infectious Disease"/>
            <person name="Wu L."/>
            <person name="Ma J."/>
        </authorList>
    </citation>
    <scope>NUCLEOTIDE SEQUENCE [LARGE SCALE GENOMIC DNA]</scope>
    <source>
        <strain evidence="2">JCM 17705</strain>
    </source>
</reference>
<name>A0ABP8GKG5_9SPHI</name>
<accession>A0ABP8GKG5</accession>
<evidence type="ECO:0000313" key="2">
    <source>
        <dbReference type="Proteomes" id="UP001500582"/>
    </source>
</evidence>
<gene>
    <name evidence="1" type="ORF">GCM10023149_28610</name>
</gene>
<protein>
    <submittedName>
        <fullName evidence="1">Uncharacterized protein</fullName>
    </submittedName>
</protein>